<proteinExistence type="predicted"/>
<dbReference type="SUPFAM" id="SSF48498">
    <property type="entry name" value="Tetracyclin repressor-like, C-terminal domain"/>
    <property type="match status" value="1"/>
</dbReference>
<dbReference type="AlphaFoldDB" id="A0A2P8CQV6"/>
<evidence type="ECO:0000259" key="6">
    <source>
        <dbReference type="PROSITE" id="PS50977"/>
    </source>
</evidence>
<organism evidence="7 8">
    <name type="scientific">Murinocardiopsis flavida</name>
    <dbReference type="NCBI Taxonomy" id="645275"/>
    <lineage>
        <taxon>Bacteria</taxon>
        <taxon>Bacillati</taxon>
        <taxon>Actinomycetota</taxon>
        <taxon>Actinomycetes</taxon>
        <taxon>Streptosporangiales</taxon>
        <taxon>Nocardiopsidaceae</taxon>
        <taxon>Murinocardiopsis</taxon>
    </lineage>
</organism>
<gene>
    <name evidence="7" type="ORF">CLV63_1324</name>
</gene>
<protein>
    <submittedName>
        <fullName evidence="7">TetR family transcriptional regulator</fullName>
    </submittedName>
</protein>
<evidence type="ECO:0000313" key="8">
    <source>
        <dbReference type="Proteomes" id="UP000240542"/>
    </source>
</evidence>
<dbReference type="InterPro" id="IPR001647">
    <property type="entry name" value="HTH_TetR"/>
</dbReference>
<feature type="DNA-binding region" description="H-T-H motif" evidence="4">
    <location>
        <begin position="39"/>
        <end position="58"/>
    </location>
</feature>
<keyword evidence="3" id="KW-0804">Transcription</keyword>
<reference evidence="7 8" key="1">
    <citation type="submission" date="2018-03" db="EMBL/GenBank/DDBJ databases">
        <title>Genomic Encyclopedia of Archaeal and Bacterial Type Strains, Phase II (KMG-II): from individual species to whole genera.</title>
        <authorList>
            <person name="Goeker M."/>
        </authorList>
    </citation>
    <scope>NUCLEOTIDE SEQUENCE [LARGE SCALE GENOMIC DNA]</scope>
    <source>
        <strain evidence="7 8">DSM 45312</strain>
    </source>
</reference>
<dbReference type="GO" id="GO:0003700">
    <property type="term" value="F:DNA-binding transcription factor activity"/>
    <property type="evidence" value="ECO:0007669"/>
    <property type="project" value="TreeGrafter"/>
</dbReference>
<accession>A0A2P8CQV6</accession>
<dbReference type="PROSITE" id="PS50977">
    <property type="entry name" value="HTH_TETR_2"/>
    <property type="match status" value="1"/>
</dbReference>
<evidence type="ECO:0000256" key="5">
    <source>
        <dbReference type="SAM" id="MobiDB-lite"/>
    </source>
</evidence>
<keyword evidence="1" id="KW-0805">Transcription regulation</keyword>
<sequence length="198" mass="21479">MSQVNGPDSRRRRRSDAERSRTAVLDAATRLLGERPNASLGDIAEAAGVTRQTVYAHYASRDALITAVASHVTGRLLAAMDAVEPDRGPAVPALLRLLDAAWTAAGWYPAMPEDTVPTPPESHELHRPITERFMRVVQRGQESGEIDRRWQPRWLATVVIGLAHTAGEEAEAGRMGSDDAVAALHDAVRRLLAPSPLT</sequence>
<dbReference type="PANTHER" id="PTHR30055">
    <property type="entry name" value="HTH-TYPE TRANSCRIPTIONAL REGULATOR RUTR"/>
    <property type="match status" value="1"/>
</dbReference>
<name>A0A2P8CQV6_9ACTN</name>
<dbReference type="PANTHER" id="PTHR30055:SF234">
    <property type="entry name" value="HTH-TYPE TRANSCRIPTIONAL REGULATOR BETI"/>
    <property type="match status" value="1"/>
</dbReference>
<dbReference type="InterPro" id="IPR050109">
    <property type="entry name" value="HTH-type_TetR-like_transc_reg"/>
</dbReference>
<dbReference type="InterPro" id="IPR009057">
    <property type="entry name" value="Homeodomain-like_sf"/>
</dbReference>
<dbReference type="GO" id="GO:0000976">
    <property type="term" value="F:transcription cis-regulatory region binding"/>
    <property type="evidence" value="ECO:0007669"/>
    <property type="project" value="TreeGrafter"/>
</dbReference>
<dbReference type="Proteomes" id="UP000240542">
    <property type="component" value="Unassembled WGS sequence"/>
</dbReference>
<dbReference type="Pfam" id="PF00440">
    <property type="entry name" value="TetR_N"/>
    <property type="match status" value="1"/>
</dbReference>
<dbReference type="Gene3D" id="1.10.357.10">
    <property type="entry name" value="Tetracycline Repressor, domain 2"/>
    <property type="match status" value="1"/>
</dbReference>
<evidence type="ECO:0000256" key="4">
    <source>
        <dbReference type="PROSITE-ProRule" id="PRU00335"/>
    </source>
</evidence>
<dbReference type="InterPro" id="IPR036271">
    <property type="entry name" value="Tet_transcr_reg_TetR-rel_C_sf"/>
</dbReference>
<feature type="domain" description="HTH tetR-type" evidence="6">
    <location>
        <begin position="18"/>
        <end position="76"/>
    </location>
</feature>
<feature type="region of interest" description="Disordered" evidence="5">
    <location>
        <begin position="1"/>
        <end position="21"/>
    </location>
</feature>
<keyword evidence="8" id="KW-1185">Reference proteome</keyword>
<dbReference type="SUPFAM" id="SSF46689">
    <property type="entry name" value="Homeodomain-like"/>
    <property type="match status" value="1"/>
</dbReference>
<evidence type="ECO:0000256" key="3">
    <source>
        <dbReference type="ARBA" id="ARBA00023163"/>
    </source>
</evidence>
<comment type="caution">
    <text evidence="7">The sequence shown here is derived from an EMBL/GenBank/DDBJ whole genome shotgun (WGS) entry which is preliminary data.</text>
</comment>
<dbReference type="EMBL" id="PYGA01000032">
    <property type="protein sequence ID" value="PSK87349.1"/>
    <property type="molecule type" value="Genomic_DNA"/>
</dbReference>
<dbReference type="RefSeq" id="WP_106586573.1">
    <property type="nucleotide sequence ID" value="NZ_PYGA01000032.1"/>
</dbReference>
<evidence type="ECO:0000313" key="7">
    <source>
        <dbReference type="EMBL" id="PSK87349.1"/>
    </source>
</evidence>
<keyword evidence="2 4" id="KW-0238">DNA-binding</keyword>
<evidence type="ECO:0000256" key="2">
    <source>
        <dbReference type="ARBA" id="ARBA00023125"/>
    </source>
</evidence>
<dbReference type="OrthoDB" id="3869819at2"/>
<evidence type="ECO:0000256" key="1">
    <source>
        <dbReference type="ARBA" id="ARBA00023015"/>
    </source>
</evidence>